<dbReference type="EMBL" id="GGMR01000008">
    <property type="protein sequence ID" value="MBY12627.1"/>
    <property type="molecule type" value="Transcribed_RNA"/>
</dbReference>
<dbReference type="AlphaFoldDB" id="A0A2S2N658"/>
<gene>
    <name evidence="1" type="ORF">g.123843</name>
</gene>
<protein>
    <submittedName>
        <fullName evidence="1">Uncharacterized protein</fullName>
    </submittedName>
</protein>
<reference evidence="1" key="1">
    <citation type="submission" date="2018-04" db="EMBL/GenBank/DDBJ databases">
        <title>Transcriptome of Schizaphis graminum biotype I.</title>
        <authorList>
            <person name="Scully E.D."/>
            <person name="Geib S.M."/>
            <person name="Palmer N.A."/>
            <person name="Koch K."/>
            <person name="Bradshaw J."/>
            <person name="Heng-Moss T."/>
            <person name="Sarath G."/>
        </authorList>
    </citation>
    <scope>NUCLEOTIDE SEQUENCE</scope>
</reference>
<name>A0A2S2N658_SCHGA</name>
<proteinExistence type="predicted"/>
<organism evidence="1">
    <name type="scientific">Schizaphis graminum</name>
    <name type="common">Green bug aphid</name>
    <dbReference type="NCBI Taxonomy" id="13262"/>
    <lineage>
        <taxon>Eukaryota</taxon>
        <taxon>Metazoa</taxon>
        <taxon>Ecdysozoa</taxon>
        <taxon>Arthropoda</taxon>
        <taxon>Hexapoda</taxon>
        <taxon>Insecta</taxon>
        <taxon>Pterygota</taxon>
        <taxon>Neoptera</taxon>
        <taxon>Paraneoptera</taxon>
        <taxon>Hemiptera</taxon>
        <taxon>Sternorrhyncha</taxon>
        <taxon>Aphidomorpha</taxon>
        <taxon>Aphidoidea</taxon>
        <taxon>Aphididae</taxon>
        <taxon>Aphidini</taxon>
        <taxon>Schizaphis</taxon>
    </lineage>
</organism>
<sequence>MPVAAAGRDCRVRRCAPTEQSVITQYYCNSPYYVNTDLPHYQEDGPGPTAEDDRRRFFTFFSTTEQSGRSHQKPCLSEPPALTYINCSTSLAVLYFYFVGAVPHRHDGLSNASGPWWPYDTGKDGFPFHYVDLRFRRPGGPCRQRVSRRQFRQPTHIFGTSITTSTVSIMKL</sequence>
<evidence type="ECO:0000313" key="1">
    <source>
        <dbReference type="EMBL" id="MBY12627.1"/>
    </source>
</evidence>
<accession>A0A2S2N658</accession>